<feature type="transmembrane region" description="Helical" evidence="1">
    <location>
        <begin position="162"/>
        <end position="181"/>
    </location>
</feature>
<reference evidence="2" key="1">
    <citation type="submission" date="2021-06" db="EMBL/GenBank/DDBJ databases">
        <title>Genome sequence of Cutibacterium modestum strain KB17-24694.</title>
        <authorList>
            <person name="Dekio I."/>
            <person name="Asahina A."/>
            <person name="Nishida M."/>
        </authorList>
    </citation>
    <scope>NUCLEOTIDE SEQUENCE</scope>
    <source>
        <strain evidence="2">KB17-24694</strain>
    </source>
</reference>
<keyword evidence="1" id="KW-0812">Transmembrane</keyword>
<evidence type="ECO:0000313" key="2">
    <source>
        <dbReference type="EMBL" id="BCY24783.1"/>
    </source>
</evidence>
<feature type="transmembrane region" description="Helical" evidence="1">
    <location>
        <begin position="72"/>
        <end position="92"/>
    </location>
</feature>
<name>A0AAD1KNA1_9ACTN</name>
<evidence type="ECO:0000313" key="3">
    <source>
        <dbReference type="Proteomes" id="UP000825072"/>
    </source>
</evidence>
<keyword evidence="1" id="KW-1133">Transmembrane helix</keyword>
<dbReference type="EMBL" id="AP024747">
    <property type="protein sequence ID" value="BCY24783.1"/>
    <property type="molecule type" value="Genomic_DNA"/>
</dbReference>
<organism evidence="2 3">
    <name type="scientific">Cutibacterium modestum</name>
    <dbReference type="NCBI Taxonomy" id="2559073"/>
    <lineage>
        <taxon>Bacteria</taxon>
        <taxon>Bacillati</taxon>
        <taxon>Actinomycetota</taxon>
        <taxon>Actinomycetes</taxon>
        <taxon>Propionibacteriales</taxon>
        <taxon>Propionibacteriaceae</taxon>
        <taxon>Cutibacterium</taxon>
    </lineage>
</organism>
<evidence type="ECO:0000256" key="1">
    <source>
        <dbReference type="SAM" id="Phobius"/>
    </source>
</evidence>
<dbReference type="AlphaFoldDB" id="A0AAD1KNA1"/>
<feature type="transmembrane region" description="Helical" evidence="1">
    <location>
        <begin position="35"/>
        <end position="51"/>
    </location>
</feature>
<keyword evidence="1" id="KW-0472">Membrane</keyword>
<feature type="transmembrane region" description="Helical" evidence="1">
    <location>
        <begin position="112"/>
        <end position="141"/>
    </location>
</feature>
<accession>A0AAD1KNA1</accession>
<sequence>MAVVVIYLIVGVVCSYQLGGDLVAIPISEGRSVDVGLGTSCVCGLMAAVLFSSPDPQRERAFPDVPIRVMRVSWAGIVLVWPALWVVLFQHGSPESLWWMLWFVRNHVLVTGLAMVCSVVVSVAWAWLPGSIFVLLCWIIVTKDAEATPYWWALLDHSPFDPLSLAVAVGLVAVGLVLQWHTPGSPR</sequence>
<protein>
    <submittedName>
        <fullName evidence="2">Uncharacterized protein</fullName>
    </submittedName>
</protein>
<dbReference type="Proteomes" id="UP000825072">
    <property type="component" value="Chromosome 1"/>
</dbReference>
<proteinExistence type="predicted"/>
<gene>
    <name evidence="2" type="ORF">KB1_07730</name>
</gene>